<dbReference type="AlphaFoldDB" id="A0A420W6J4"/>
<dbReference type="OrthoDB" id="5505478at2"/>
<dbReference type="RefSeq" id="WP_121171001.1">
    <property type="nucleotide sequence ID" value="NZ_RBIE01000002.1"/>
</dbReference>
<accession>A0A420W6J4</accession>
<evidence type="ECO:0000313" key="3">
    <source>
        <dbReference type="Proteomes" id="UP000280881"/>
    </source>
</evidence>
<dbReference type="PANTHER" id="PTHR40101:SF1">
    <property type="entry name" value="4FE-4S DOMAIN-CONTAINING PROTEIN"/>
    <property type="match status" value="1"/>
</dbReference>
<dbReference type="EMBL" id="RBIE01000002">
    <property type="protein sequence ID" value="RKQ61722.1"/>
    <property type="molecule type" value="Genomic_DNA"/>
</dbReference>
<dbReference type="PANTHER" id="PTHR40101">
    <property type="entry name" value="CONSERVED PROTEIN"/>
    <property type="match status" value="1"/>
</dbReference>
<reference evidence="2 3" key="1">
    <citation type="submission" date="2018-10" db="EMBL/GenBank/DDBJ databases">
        <title>Genomic Encyclopedia of Type Strains, Phase IV (KMG-IV): sequencing the most valuable type-strain genomes for metagenomic binning, comparative biology and taxonomic classification.</title>
        <authorList>
            <person name="Goeker M."/>
        </authorList>
    </citation>
    <scope>NUCLEOTIDE SEQUENCE [LARGE SCALE GENOMIC DNA]</scope>
    <source>
        <strain evidence="2 3">DSM 15521</strain>
    </source>
</reference>
<proteinExistence type="predicted"/>
<keyword evidence="3" id="KW-1185">Reference proteome</keyword>
<sequence length="173" mass="18934">MSFPYYGAVKNVAELMCCSAITAPKGKGVNLIYTKIFEGEEKERVADLMEKIGKEREIPFFIRDARNIRDSLLVVFIGTEVKPRGVPFCGFCGFEDCERSVKAGAYCSYAVGDLGIAIGSAVKVASDNNIDNRVMFSFGKAAIFGGFVPEKVKLGYGIPLSISGKNIFFDRKL</sequence>
<evidence type="ECO:0000259" key="1">
    <source>
        <dbReference type="Pfam" id="PF09918"/>
    </source>
</evidence>
<comment type="caution">
    <text evidence="2">The sequence shown here is derived from an EMBL/GenBank/DDBJ whole genome shotgun (WGS) entry which is preliminary data.</text>
</comment>
<dbReference type="Proteomes" id="UP000280881">
    <property type="component" value="Unassembled WGS sequence"/>
</dbReference>
<organism evidence="2 3">
    <name type="scientific">Thermovibrio guaymasensis</name>
    <dbReference type="NCBI Taxonomy" id="240167"/>
    <lineage>
        <taxon>Bacteria</taxon>
        <taxon>Pseudomonadati</taxon>
        <taxon>Aquificota</taxon>
        <taxon>Aquificia</taxon>
        <taxon>Desulfurobacteriales</taxon>
        <taxon>Desulfurobacteriaceae</taxon>
        <taxon>Thermovibrio</taxon>
    </lineage>
</organism>
<evidence type="ECO:0000313" key="2">
    <source>
        <dbReference type="EMBL" id="RKQ61722.1"/>
    </source>
</evidence>
<protein>
    <submittedName>
        <fullName evidence="2">Putative ferredoxin-like protein</fullName>
    </submittedName>
</protein>
<feature type="domain" description="DUF2148" evidence="1">
    <location>
        <begin position="104"/>
        <end position="171"/>
    </location>
</feature>
<dbReference type="Pfam" id="PF09918">
    <property type="entry name" value="DUF2148"/>
    <property type="match status" value="1"/>
</dbReference>
<dbReference type="InterPro" id="IPR019224">
    <property type="entry name" value="DUF2148"/>
</dbReference>
<gene>
    <name evidence="2" type="ORF">C7457_1166</name>
</gene>
<name>A0A420W6J4_9BACT</name>